<dbReference type="Pfam" id="PF00586">
    <property type="entry name" value="AIRS"/>
    <property type="match status" value="1"/>
</dbReference>
<feature type="domain" description="PurM-like C-terminal" evidence="4">
    <location>
        <begin position="159"/>
        <end position="315"/>
    </location>
</feature>
<feature type="binding site" evidence="2">
    <location>
        <position position="52"/>
    </location>
    <ligand>
        <name>Mg(2+)</name>
        <dbReference type="ChEBI" id="CHEBI:18420"/>
        <label>2</label>
    </ligand>
</feature>
<proteinExistence type="inferred from homology"/>
<keyword evidence="1 2" id="KW-0784">Thiamine biosynthesis</keyword>
<dbReference type="PANTHER" id="PTHR30270">
    <property type="entry name" value="THIAMINE-MONOPHOSPHATE KINASE"/>
    <property type="match status" value="1"/>
</dbReference>
<feature type="domain" description="PurM-like N-terminal" evidence="3">
    <location>
        <begin position="34"/>
        <end position="146"/>
    </location>
</feature>
<name>I4ANF4_BERLS</name>
<feature type="binding site" evidence="2">
    <location>
        <position position="81"/>
    </location>
    <ligand>
        <name>Mg(2+)</name>
        <dbReference type="ChEBI" id="CHEBI:18420"/>
        <label>3</label>
    </ligand>
</feature>
<keyword evidence="2" id="KW-0067">ATP-binding</keyword>
<feature type="binding site" evidence="2">
    <location>
        <position position="234"/>
    </location>
    <ligand>
        <name>ATP</name>
        <dbReference type="ChEBI" id="CHEBI:30616"/>
    </ligand>
</feature>
<reference evidence="6" key="1">
    <citation type="submission" date="2012-06" db="EMBL/GenBank/DDBJ databases">
        <title>The complete genome of Flexibacter litoralis DSM 6794.</title>
        <authorList>
            <person name="Lucas S."/>
            <person name="Copeland A."/>
            <person name="Lapidus A."/>
            <person name="Glavina del Rio T."/>
            <person name="Dalin E."/>
            <person name="Tice H."/>
            <person name="Bruce D."/>
            <person name="Goodwin L."/>
            <person name="Pitluck S."/>
            <person name="Peters L."/>
            <person name="Ovchinnikova G."/>
            <person name="Lu M."/>
            <person name="Kyrpides N."/>
            <person name="Mavromatis K."/>
            <person name="Ivanova N."/>
            <person name="Brettin T."/>
            <person name="Detter J.C."/>
            <person name="Han C."/>
            <person name="Larimer F."/>
            <person name="Land M."/>
            <person name="Hauser L."/>
            <person name="Markowitz V."/>
            <person name="Cheng J.-F."/>
            <person name="Hugenholtz P."/>
            <person name="Woyke T."/>
            <person name="Wu D."/>
            <person name="Spring S."/>
            <person name="Lang E."/>
            <person name="Kopitz M."/>
            <person name="Brambilla E."/>
            <person name="Klenk H.-P."/>
            <person name="Eisen J.A."/>
        </authorList>
    </citation>
    <scope>NUCLEOTIDE SEQUENCE [LARGE SCALE GENOMIC DNA]</scope>
    <source>
        <strain evidence="6">ATCC 23117 / DSM 6794 / NBRC 15988 / NCIMB 1366 / Sio-4</strain>
    </source>
</reference>
<evidence type="ECO:0000256" key="1">
    <source>
        <dbReference type="ARBA" id="ARBA00022977"/>
    </source>
</evidence>
<feature type="binding site" evidence="2">
    <location>
        <begin position="128"/>
        <end position="129"/>
    </location>
    <ligand>
        <name>ATP</name>
        <dbReference type="ChEBI" id="CHEBI:30616"/>
    </ligand>
</feature>
<keyword evidence="2" id="KW-0460">Magnesium</keyword>
<dbReference type="PANTHER" id="PTHR30270:SF0">
    <property type="entry name" value="THIAMINE-MONOPHOSPHATE KINASE"/>
    <property type="match status" value="1"/>
</dbReference>
<feature type="binding site" evidence="2">
    <location>
        <position position="35"/>
    </location>
    <ligand>
        <name>Mg(2+)</name>
        <dbReference type="ChEBI" id="CHEBI:18420"/>
        <label>3</label>
    </ligand>
</feature>
<dbReference type="RefSeq" id="WP_014798920.1">
    <property type="nucleotide sequence ID" value="NC_018018.1"/>
</dbReference>
<evidence type="ECO:0000313" key="6">
    <source>
        <dbReference type="Proteomes" id="UP000006054"/>
    </source>
</evidence>
<dbReference type="KEGG" id="fli:Fleli_3153"/>
<dbReference type="GO" id="GO:0000287">
    <property type="term" value="F:magnesium ion binding"/>
    <property type="evidence" value="ECO:0007669"/>
    <property type="project" value="UniProtKB-UniRule"/>
</dbReference>
<feature type="binding site" evidence="2">
    <location>
        <position position="35"/>
    </location>
    <ligand>
        <name>Mg(2+)</name>
        <dbReference type="ChEBI" id="CHEBI:18420"/>
        <label>4</label>
    </ligand>
</feature>
<dbReference type="GO" id="GO:0005524">
    <property type="term" value="F:ATP binding"/>
    <property type="evidence" value="ECO:0007669"/>
    <property type="project" value="UniProtKB-UniRule"/>
</dbReference>
<feature type="binding site" evidence="2">
    <location>
        <position position="338"/>
    </location>
    <ligand>
        <name>substrate</name>
    </ligand>
</feature>
<organism evidence="5 6">
    <name type="scientific">Bernardetia litoralis (strain ATCC 23117 / DSM 6794 / NBRC 15988 / NCIMB 1366 / Fx l1 / Sio-4)</name>
    <name type="common">Flexibacter litoralis</name>
    <dbReference type="NCBI Taxonomy" id="880071"/>
    <lineage>
        <taxon>Bacteria</taxon>
        <taxon>Pseudomonadati</taxon>
        <taxon>Bacteroidota</taxon>
        <taxon>Cytophagia</taxon>
        <taxon>Cytophagales</taxon>
        <taxon>Bernardetiaceae</taxon>
        <taxon>Bernardetia</taxon>
    </lineage>
</organism>
<dbReference type="OrthoDB" id="9802811at2"/>
<keyword evidence="2" id="KW-0479">Metal-binding</keyword>
<dbReference type="InterPro" id="IPR016188">
    <property type="entry name" value="PurM-like_N"/>
</dbReference>
<keyword evidence="2" id="KW-0547">Nucleotide-binding</keyword>
<dbReference type="PIRSF" id="PIRSF005303">
    <property type="entry name" value="Thiam_monoph_kin"/>
    <property type="match status" value="1"/>
</dbReference>
<dbReference type="UniPathway" id="UPA00060">
    <property type="reaction ID" value="UER00142"/>
</dbReference>
<feature type="binding site" evidence="2">
    <location>
        <position position="129"/>
    </location>
    <ligand>
        <name>Mg(2+)</name>
        <dbReference type="ChEBI" id="CHEBI:18420"/>
        <label>1</label>
    </ligand>
</feature>
<feature type="binding site" evidence="2">
    <location>
        <position position="51"/>
    </location>
    <ligand>
        <name>Mg(2+)</name>
        <dbReference type="ChEBI" id="CHEBI:18420"/>
        <label>1</label>
    </ligand>
</feature>
<dbReference type="Pfam" id="PF02769">
    <property type="entry name" value="AIRS_C"/>
    <property type="match status" value="1"/>
</dbReference>
<dbReference type="EC" id="2.7.4.16" evidence="2"/>
<dbReference type="PATRIC" id="fig|880071.3.peg.3154"/>
<dbReference type="NCBIfam" id="TIGR01379">
    <property type="entry name" value="thiL"/>
    <property type="match status" value="1"/>
</dbReference>
<feature type="binding site" evidence="2">
    <location>
        <position position="286"/>
    </location>
    <ligand>
        <name>substrate</name>
    </ligand>
</feature>
<protein>
    <recommendedName>
        <fullName evidence="2">Thiamine-monophosphate kinase</fullName>
        <shortName evidence="2">TMP kinase</shortName>
        <shortName evidence="2">Thiamine-phosphate kinase</shortName>
        <ecNumber evidence="2">2.7.4.16</ecNumber>
    </recommendedName>
</protein>
<evidence type="ECO:0000259" key="4">
    <source>
        <dbReference type="Pfam" id="PF02769"/>
    </source>
</evidence>
<dbReference type="eggNOG" id="COG0611">
    <property type="taxonomic scope" value="Bacteria"/>
</dbReference>
<dbReference type="HAMAP" id="MF_02128">
    <property type="entry name" value="TMP_kinase"/>
    <property type="match status" value="1"/>
</dbReference>
<dbReference type="STRING" id="880071.Fleli_3153"/>
<feature type="binding site" evidence="2">
    <location>
        <position position="81"/>
    </location>
    <ligand>
        <name>Mg(2+)</name>
        <dbReference type="ChEBI" id="CHEBI:18420"/>
        <label>4</label>
    </ligand>
</feature>
<keyword evidence="2" id="KW-0808">Transferase</keyword>
<dbReference type="GO" id="GO:0009228">
    <property type="term" value="P:thiamine biosynthetic process"/>
    <property type="evidence" value="ECO:0007669"/>
    <property type="project" value="UniProtKB-KW"/>
</dbReference>
<dbReference type="InterPro" id="IPR036676">
    <property type="entry name" value="PurM-like_C_sf"/>
</dbReference>
<sequence length="345" mass="38242">MRTEINKLGEFGLIERIAANFPLQKKTSKKGIADDAAVIKIEEDKQLLVSTDMLVEGIHFDLSYTPLKHLGYKAVSVNVSDIAAMNGIPHQITVSLALSNRFSVEAVDEFYEGVKFACEDYGIDLVGGDTTSSPKGLVISITALGQASPKKIVYRNTAKKGDVLCVTGDLGAAFVGLQILEREKRVFIDAPEAQPKLDNLEHVMERQLKPKARMDIIYELEEHGILPTSMMDISDGLASEIHHICRQSNVGAMMYEKNIPIDEQTAVTAAEELKLSPLTCALNGGEDYELLFTIKQEDLQKIEKIVDVHLIGYIHEAEKGVKVVMNSEQLMDIKAQGWKHFEENE</sequence>
<evidence type="ECO:0000259" key="3">
    <source>
        <dbReference type="Pfam" id="PF00586"/>
    </source>
</evidence>
<feature type="binding site" evidence="2">
    <location>
        <position position="232"/>
    </location>
    <ligand>
        <name>Mg(2+)</name>
        <dbReference type="ChEBI" id="CHEBI:18420"/>
        <label>3</label>
    </ligand>
</feature>
<keyword evidence="2 5" id="KW-0418">Kinase</keyword>
<accession>I4ANF4</accession>
<feature type="binding site" evidence="2">
    <location>
        <position position="155"/>
    </location>
    <ligand>
        <name>ATP</name>
        <dbReference type="ChEBI" id="CHEBI:30616"/>
    </ligand>
</feature>
<comment type="similarity">
    <text evidence="2">Belongs to the thiamine-monophosphate kinase family.</text>
</comment>
<evidence type="ECO:0000313" key="5">
    <source>
        <dbReference type="EMBL" id="AFM05489.1"/>
    </source>
</evidence>
<dbReference type="SUPFAM" id="SSF55326">
    <property type="entry name" value="PurM N-terminal domain-like"/>
    <property type="match status" value="1"/>
</dbReference>
<keyword evidence="6" id="KW-1185">Reference proteome</keyword>
<dbReference type="HOGENOM" id="CLU_046964_1_0_10"/>
<feature type="binding site" evidence="2">
    <location>
        <position position="50"/>
    </location>
    <ligand>
        <name>Mg(2+)</name>
        <dbReference type="ChEBI" id="CHEBI:18420"/>
        <label>4</label>
    </ligand>
</feature>
<feature type="binding site" evidence="2">
    <location>
        <position position="81"/>
    </location>
    <ligand>
        <name>Mg(2+)</name>
        <dbReference type="ChEBI" id="CHEBI:18420"/>
        <label>2</label>
    </ligand>
</feature>
<comment type="function">
    <text evidence="2">Catalyzes the ATP-dependent phosphorylation of thiamine-monophosphate (TMP) to form thiamine-pyrophosphate (TPP), the active form of vitamin B1.</text>
</comment>
<feature type="binding site" evidence="2">
    <location>
        <position position="235"/>
    </location>
    <ligand>
        <name>Mg(2+)</name>
        <dbReference type="ChEBI" id="CHEBI:18420"/>
        <label>5</label>
    </ligand>
</feature>
<feature type="binding site" evidence="2">
    <location>
        <position position="59"/>
    </location>
    <ligand>
        <name>substrate</name>
    </ligand>
</feature>
<dbReference type="Gene3D" id="3.90.650.10">
    <property type="entry name" value="PurM-like C-terminal domain"/>
    <property type="match status" value="1"/>
</dbReference>
<dbReference type="EMBL" id="CP003345">
    <property type="protein sequence ID" value="AFM05489.1"/>
    <property type="molecule type" value="Genomic_DNA"/>
</dbReference>
<comment type="pathway">
    <text evidence="2">Cofactor biosynthesis; thiamine diphosphate biosynthesis; thiamine diphosphate from thiamine phosphate: step 1/1.</text>
</comment>
<comment type="miscellaneous">
    <text evidence="2">Reaction mechanism of ThiL seems to utilize a direct, inline transfer of the gamma-phosphate of ATP to TMP rather than a phosphorylated enzyme intermediate.</text>
</comment>
<dbReference type="Gene3D" id="3.30.1330.10">
    <property type="entry name" value="PurM-like, N-terminal domain"/>
    <property type="match status" value="1"/>
</dbReference>
<dbReference type="InterPro" id="IPR006283">
    <property type="entry name" value="ThiL-like"/>
</dbReference>
<gene>
    <name evidence="2" type="primary">thiL</name>
    <name evidence="5" type="ordered locus">Fleli_3153</name>
</gene>
<dbReference type="GO" id="GO:0009030">
    <property type="term" value="F:thiamine-phosphate kinase activity"/>
    <property type="evidence" value="ECO:0007669"/>
    <property type="project" value="UniProtKB-UniRule"/>
</dbReference>
<feature type="binding site" evidence="2">
    <location>
        <position position="52"/>
    </location>
    <ligand>
        <name>Mg(2+)</name>
        <dbReference type="ChEBI" id="CHEBI:18420"/>
        <label>1</label>
    </ligand>
</feature>
<feature type="binding site" evidence="2">
    <location>
        <position position="111"/>
    </location>
    <ligand>
        <name>ATP</name>
        <dbReference type="ChEBI" id="CHEBI:30616"/>
    </ligand>
</feature>
<dbReference type="SUPFAM" id="SSF56042">
    <property type="entry name" value="PurM C-terminal domain-like"/>
    <property type="match status" value="1"/>
</dbReference>
<comment type="catalytic activity">
    <reaction evidence="2">
        <text>thiamine phosphate + ATP = thiamine diphosphate + ADP</text>
        <dbReference type="Rhea" id="RHEA:15913"/>
        <dbReference type="ChEBI" id="CHEBI:30616"/>
        <dbReference type="ChEBI" id="CHEBI:37575"/>
        <dbReference type="ChEBI" id="CHEBI:58937"/>
        <dbReference type="ChEBI" id="CHEBI:456216"/>
        <dbReference type="EC" id="2.7.4.16"/>
    </reaction>
</comment>
<dbReference type="CDD" id="cd02194">
    <property type="entry name" value="ThiL"/>
    <property type="match status" value="1"/>
</dbReference>
<dbReference type="InterPro" id="IPR036921">
    <property type="entry name" value="PurM-like_N_sf"/>
</dbReference>
<evidence type="ECO:0000256" key="2">
    <source>
        <dbReference type="HAMAP-Rule" id="MF_02128"/>
    </source>
</evidence>
<dbReference type="AlphaFoldDB" id="I4ANF4"/>
<dbReference type="GO" id="GO:0009229">
    <property type="term" value="P:thiamine diphosphate biosynthetic process"/>
    <property type="evidence" value="ECO:0007669"/>
    <property type="project" value="UniProtKB-UniRule"/>
</dbReference>
<dbReference type="InterPro" id="IPR010918">
    <property type="entry name" value="PurM-like_C_dom"/>
</dbReference>
<dbReference type="Proteomes" id="UP000006054">
    <property type="component" value="Chromosome"/>
</dbReference>